<dbReference type="SUPFAM" id="SSF54826">
    <property type="entry name" value="Enolase N-terminal domain-like"/>
    <property type="match status" value="1"/>
</dbReference>
<evidence type="ECO:0000256" key="1">
    <source>
        <dbReference type="ARBA" id="ARBA00001946"/>
    </source>
</evidence>
<gene>
    <name evidence="5" type="ORF">METZ01_LOCUS418904</name>
</gene>
<dbReference type="PANTHER" id="PTHR13794">
    <property type="entry name" value="ENOLASE SUPERFAMILY, MANDELATE RACEMASE"/>
    <property type="match status" value="1"/>
</dbReference>
<dbReference type="InterPro" id="IPR029065">
    <property type="entry name" value="Enolase_C-like"/>
</dbReference>
<feature type="non-terminal residue" evidence="5">
    <location>
        <position position="1"/>
    </location>
</feature>
<dbReference type="SMART" id="SM00922">
    <property type="entry name" value="MR_MLE"/>
    <property type="match status" value="1"/>
</dbReference>
<dbReference type="Pfam" id="PF02746">
    <property type="entry name" value="MR_MLE_N"/>
    <property type="match status" value="1"/>
</dbReference>
<sequence length="246" mass="27902">MKVTAINISVFDLPSNTALFDLEEVPYGRRTRWQSRGQGRAGSEIHVLHVLTDEGIEGICTVGDARYQTMRREELEQLRIMAVGQDPLDRERLDDKLRFAARSMFSRPGWHGAFDNCLWDIAGQAANLPVYAVIGRARPRCKVYYNFPSGSLESAIEGADRALEMGFTVLKDHWSDTPETNITWSRAMREHVGPDIELLHDAASSPYTYDEALHVGRVLEELDYGWFEEAISDRDLQGLQRLCAEL</sequence>
<dbReference type="Gene3D" id="3.20.20.120">
    <property type="entry name" value="Enolase-like C-terminal domain"/>
    <property type="match status" value="1"/>
</dbReference>
<evidence type="ECO:0000256" key="3">
    <source>
        <dbReference type="ARBA" id="ARBA00022842"/>
    </source>
</evidence>
<feature type="non-terminal residue" evidence="5">
    <location>
        <position position="246"/>
    </location>
</feature>
<dbReference type="PANTHER" id="PTHR13794:SF58">
    <property type="entry name" value="MITOCHONDRIAL ENOLASE SUPERFAMILY MEMBER 1"/>
    <property type="match status" value="1"/>
</dbReference>
<dbReference type="GO" id="GO:0016836">
    <property type="term" value="F:hydro-lyase activity"/>
    <property type="evidence" value="ECO:0007669"/>
    <property type="project" value="TreeGrafter"/>
</dbReference>
<evidence type="ECO:0000259" key="4">
    <source>
        <dbReference type="SMART" id="SM00922"/>
    </source>
</evidence>
<dbReference type="SUPFAM" id="SSF51604">
    <property type="entry name" value="Enolase C-terminal domain-like"/>
    <property type="match status" value="1"/>
</dbReference>
<dbReference type="Pfam" id="PF13378">
    <property type="entry name" value="MR_MLE_C"/>
    <property type="match status" value="1"/>
</dbReference>
<dbReference type="InterPro" id="IPR036849">
    <property type="entry name" value="Enolase-like_C_sf"/>
</dbReference>
<dbReference type="Gene3D" id="3.30.390.10">
    <property type="entry name" value="Enolase-like, N-terminal domain"/>
    <property type="match status" value="1"/>
</dbReference>
<proteinExistence type="predicted"/>
<reference evidence="5" key="1">
    <citation type="submission" date="2018-05" db="EMBL/GenBank/DDBJ databases">
        <authorList>
            <person name="Lanie J.A."/>
            <person name="Ng W.-L."/>
            <person name="Kazmierczak K.M."/>
            <person name="Andrzejewski T.M."/>
            <person name="Davidsen T.M."/>
            <person name="Wayne K.J."/>
            <person name="Tettelin H."/>
            <person name="Glass J.I."/>
            <person name="Rusch D."/>
            <person name="Podicherti R."/>
            <person name="Tsui H.-C.T."/>
            <person name="Winkler M.E."/>
        </authorList>
    </citation>
    <scope>NUCLEOTIDE SEQUENCE</scope>
</reference>
<protein>
    <recommendedName>
        <fullName evidence="4">Mandelate racemase/muconate lactonizing enzyme C-terminal domain-containing protein</fullName>
    </recommendedName>
</protein>
<dbReference type="EMBL" id="UINC01164944">
    <property type="protein sequence ID" value="SVD66050.1"/>
    <property type="molecule type" value="Genomic_DNA"/>
</dbReference>
<evidence type="ECO:0000313" key="5">
    <source>
        <dbReference type="EMBL" id="SVD66050.1"/>
    </source>
</evidence>
<dbReference type="InterPro" id="IPR013341">
    <property type="entry name" value="Mandelate_racemase_N_dom"/>
</dbReference>
<keyword evidence="3" id="KW-0460">Magnesium</keyword>
<evidence type="ECO:0000256" key="2">
    <source>
        <dbReference type="ARBA" id="ARBA00022723"/>
    </source>
</evidence>
<dbReference type="GO" id="GO:0016052">
    <property type="term" value="P:carbohydrate catabolic process"/>
    <property type="evidence" value="ECO:0007669"/>
    <property type="project" value="TreeGrafter"/>
</dbReference>
<dbReference type="AlphaFoldDB" id="A0A382X592"/>
<organism evidence="5">
    <name type="scientific">marine metagenome</name>
    <dbReference type="NCBI Taxonomy" id="408172"/>
    <lineage>
        <taxon>unclassified sequences</taxon>
        <taxon>metagenomes</taxon>
        <taxon>ecological metagenomes</taxon>
    </lineage>
</organism>
<dbReference type="InterPro" id="IPR013342">
    <property type="entry name" value="Mandelate_racemase_C"/>
</dbReference>
<comment type="cofactor">
    <cofactor evidence="1">
        <name>Mg(2+)</name>
        <dbReference type="ChEBI" id="CHEBI:18420"/>
    </cofactor>
</comment>
<keyword evidence="2" id="KW-0479">Metal-binding</keyword>
<name>A0A382X592_9ZZZZ</name>
<dbReference type="GO" id="GO:0000287">
    <property type="term" value="F:magnesium ion binding"/>
    <property type="evidence" value="ECO:0007669"/>
    <property type="project" value="TreeGrafter"/>
</dbReference>
<accession>A0A382X592</accession>
<dbReference type="InterPro" id="IPR046945">
    <property type="entry name" value="RHMD-like"/>
</dbReference>
<dbReference type="InterPro" id="IPR029017">
    <property type="entry name" value="Enolase-like_N"/>
</dbReference>
<feature type="domain" description="Mandelate racemase/muconate lactonizing enzyme C-terminal" evidence="4">
    <location>
        <begin position="152"/>
        <end position="244"/>
    </location>
</feature>